<evidence type="ECO:0000256" key="2">
    <source>
        <dbReference type="ARBA" id="ARBA00012438"/>
    </source>
</evidence>
<feature type="region of interest" description="Disordered" evidence="16">
    <location>
        <begin position="214"/>
        <end position="235"/>
    </location>
</feature>
<dbReference type="CDD" id="cd00130">
    <property type="entry name" value="PAS"/>
    <property type="match status" value="1"/>
</dbReference>
<keyword evidence="7" id="KW-0288">FMN</keyword>
<comment type="catalytic activity">
    <reaction evidence="1">
        <text>ATP + protein L-histidine = ADP + protein N-phospho-L-histidine.</text>
        <dbReference type="EC" id="2.7.13.3"/>
    </reaction>
</comment>
<evidence type="ECO:0000256" key="4">
    <source>
        <dbReference type="ARBA" id="ARBA00022553"/>
    </source>
</evidence>
<evidence type="ECO:0000256" key="12">
    <source>
        <dbReference type="ARBA" id="ARBA00022840"/>
    </source>
</evidence>
<keyword evidence="9" id="KW-0677">Repeat</keyword>
<evidence type="ECO:0000256" key="1">
    <source>
        <dbReference type="ARBA" id="ARBA00000085"/>
    </source>
</evidence>
<organism evidence="20 21">
    <name type="scientific">Falsiroseomonas oleicola</name>
    <dbReference type="NCBI Taxonomy" id="2801474"/>
    <lineage>
        <taxon>Bacteria</taxon>
        <taxon>Pseudomonadati</taxon>
        <taxon>Pseudomonadota</taxon>
        <taxon>Alphaproteobacteria</taxon>
        <taxon>Acetobacterales</taxon>
        <taxon>Roseomonadaceae</taxon>
        <taxon>Falsiroseomonas</taxon>
    </lineage>
</organism>
<comment type="caution">
    <text evidence="20">The sequence shown here is derived from an EMBL/GenBank/DDBJ whole genome shotgun (WGS) entry which is preliminary data.</text>
</comment>
<evidence type="ECO:0000256" key="9">
    <source>
        <dbReference type="ARBA" id="ARBA00022737"/>
    </source>
</evidence>
<dbReference type="InterPro" id="IPR000700">
    <property type="entry name" value="PAS-assoc_C"/>
</dbReference>
<dbReference type="PROSITE" id="PS50112">
    <property type="entry name" value="PAS"/>
    <property type="match status" value="1"/>
</dbReference>
<evidence type="ECO:0000256" key="14">
    <source>
        <dbReference type="ARBA" id="ARBA00023026"/>
    </source>
</evidence>
<keyword evidence="4" id="KW-0597">Phosphoprotein</keyword>
<proteinExistence type="predicted"/>
<keyword evidence="10" id="KW-0547">Nucleotide-binding</keyword>
<dbReference type="EMBL" id="JAERQM010000002">
    <property type="protein sequence ID" value="MBU8544163.1"/>
    <property type="molecule type" value="Genomic_DNA"/>
</dbReference>
<dbReference type="PANTHER" id="PTHR41523:SF8">
    <property type="entry name" value="ETHYLENE RESPONSE SENSOR PROTEIN"/>
    <property type="match status" value="1"/>
</dbReference>
<keyword evidence="17" id="KW-0812">Transmembrane</keyword>
<dbReference type="SMART" id="SM00911">
    <property type="entry name" value="HWE_HK"/>
    <property type="match status" value="1"/>
</dbReference>
<evidence type="ECO:0000256" key="11">
    <source>
        <dbReference type="ARBA" id="ARBA00022777"/>
    </source>
</evidence>
<evidence type="ECO:0000256" key="6">
    <source>
        <dbReference type="ARBA" id="ARBA00022630"/>
    </source>
</evidence>
<keyword evidence="13" id="KW-0157">Chromophore</keyword>
<gene>
    <name evidence="20" type="ORF">JJQ90_10625</name>
</gene>
<keyword evidence="15" id="KW-0675">Receptor</keyword>
<dbReference type="InterPro" id="IPR000014">
    <property type="entry name" value="PAS"/>
</dbReference>
<evidence type="ECO:0000259" key="18">
    <source>
        <dbReference type="PROSITE" id="PS50112"/>
    </source>
</evidence>
<dbReference type="NCBIfam" id="TIGR00229">
    <property type="entry name" value="sensory_box"/>
    <property type="match status" value="1"/>
</dbReference>
<evidence type="ECO:0000256" key="17">
    <source>
        <dbReference type="SAM" id="Phobius"/>
    </source>
</evidence>
<evidence type="ECO:0000256" key="5">
    <source>
        <dbReference type="ARBA" id="ARBA00022606"/>
    </source>
</evidence>
<dbReference type="InterPro" id="IPR011102">
    <property type="entry name" value="Sig_transdc_His_kinase_HWE"/>
</dbReference>
<evidence type="ECO:0000256" key="10">
    <source>
        <dbReference type="ARBA" id="ARBA00022741"/>
    </source>
</evidence>
<evidence type="ECO:0000256" key="7">
    <source>
        <dbReference type="ARBA" id="ARBA00022643"/>
    </source>
</evidence>
<keyword evidence="3" id="KW-0600">Photoreceptor protein</keyword>
<evidence type="ECO:0000256" key="13">
    <source>
        <dbReference type="ARBA" id="ARBA00022991"/>
    </source>
</evidence>
<dbReference type="Pfam" id="PF07536">
    <property type="entry name" value="HWE_HK"/>
    <property type="match status" value="1"/>
</dbReference>
<keyword evidence="8" id="KW-0808">Transferase</keyword>
<sequence>MPGLRLHLVALVLAVLLPALAFGAVVSWEALRGRDAANQSRLIDTAQALAATINSHIAGRLAALTVLAASPGLEDAGAPGFEDLARKTGEAFDGWVVVFERDGRPVLNTSVAAGTPLPGPGQGLGSGGGPWVQRVFATGQPQVTDLAVGRVSGQAVALVLVPILRGGEVWRVAGMPLVPARLSALLAGPMEGGPSAAALTDAGGTILAHSRDPARLVGQRRPPRADDGELGQGGILRGRSLADGTPIRTAFHRLMLAPGWMVWVNEPETAFESARRATLLALAGGGALALTIGLLLATALSRRLLAPVEALVARAEAVATGAGQMSAGEVPPAPVREFERLRQSVTAAERALRDGAQRQRLALEAAELGTWEVDLRYGIAIRDARMLEIFGIEKEGAFGPYPAWQDHVHPDDRAGLAEALEGVRRGKSERSKMTYRFHRPDGQWRWVECYARAAERQPATGEALRLIGTAQDVTARREAEDRQALLAREVDHRAKNALAVVQAALRLTPRDDPARFVEAIEGRVMALARAHTLLAQGHWAGAELQSVLEGELTPFQGASGPWARCNGPRLSLTPAAVQALSMAFHELATNAAKYGALSQPGGVVEVVWEVVEEPAGPALHLCWRELGGPAAPTPPSRRGFGSSLVEATVARQLGGRLLAEWPAEGLVWQAWLPLKRIQSGA</sequence>
<dbReference type="Pfam" id="PF08447">
    <property type="entry name" value="PAS_3"/>
    <property type="match status" value="1"/>
</dbReference>
<reference evidence="20 21" key="1">
    <citation type="submission" date="2021-01" db="EMBL/GenBank/DDBJ databases">
        <title>Roseomonas sp. nov, a bacterium isolated from an oil production mixture in Yumen Oilfield.</title>
        <authorList>
            <person name="Wu D."/>
        </authorList>
    </citation>
    <scope>NUCLEOTIDE SEQUENCE [LARGE SCALE GENOMIC DNA]</scope>
    <source>
        <strain evidence="20 21">ROY-5-3</strain>
    </source>
</reference>
<dbReference type="EC" id="2.7.13.3" evidence="2"/>
<dbReference type="InterPro" id="IPR013655">
    <property type="entry name" value="PAS_fold_3"/>
</dbReference>
<dbReference type="PANTHER" id="PTHR41523">
    <property type="entry name" value="TWO-COMPONENT SYSTEM SENSOR PROTEIN"/>
    <property type="match status" value="1"/>
</dbReference>
<keyword evidence="21" id="KW-1185">Reference proteome</keyword>
<keyword evidence="12" id="KW-0067">ATP-binding</keyword>
<feature type="transmembrane region" description="Helical" evidence="17">
    <location>
        <begin position="277"/>
        <end position="297"/>
    </location>
</feature>
<evidence type="ECO:0000256" key="16">
    <source>
        <dbReference type="SAM" id="MobiDB-lite"/>
    </source>
</evidence>
<keyword evidence="17" id="KW-0472">Membrane</keyword>
<protein>
    <recommendedName>
        <fullName evidence="2">histidine kinase</fullName>
        <ecNumber evidence="2">2.7.13.3</ecNumber>
    </recommendedName>
</protein>
<evidence type="ECO:0000259" key="19">
    <source>
        <dbReference type="PROSITE" id="PS50113"/>
    </source>
</evidence>
<name>A0ABS6H8W4_9PROT</name>
<accession>A0ABS6H8W4</accession>
<dbReference type="InterPro" id="IPR001610">
    <property type="entry name" value="PAC"/>
</dbReference>
<evidence type="ECO:0000256" key="8">
    <source>
        <dbReference type="ARBA" id="ARBA00022679"/>
    </source>
</evidence>
<dbReference type="RefSeq" id="WP_216875061.1">
    <property type="nucleotide sequence ID" value="NZ_JAERQM010000002.1"/>
</dbReference>
<keyword evidence="14" id="KW-0843">Virulence</keyword>
<feature type="domain" description="PAC" evidence="19">
    <location>
        <begin position="431"/>
        <end position="485"/>
    </location>
</feature>
<dbReference type="Proteomes" id="UP000689967">
    <property type="component" value="Unassembled WGS sequence"/>
</dbReference>
<keyword evidence="17" id="KW-1133">Transmembrane helix</keyword>
<keyword evidence="11" id="KW-0418">Kinase</keyword>
<evidence type="ECO:0000313" key="20">
    <source>
        <dbReference type="EMBL" id="MBU8544163.1"/>
    </source>
</evidence>
<dbReference type="PROSITE" id="PS50113">
    <property type="entry name" value="PAC"/>
    <property type="match status" value="1"/>
</dbReference>
<evidence type="ECO:0000313" key="21">
    <source>
        <dbReference type="Proteomes" id="UP000689967"/>
    </source>
</evidence>
<evidence type="ECO:0000256" key="3">
    <source>
        <dbReference type="ARBA" id="ARBA00022543"/>
    </source>
</evidence>
<evidence type="ECO:0000256" key="15">
    <source>
        <dbReference type="ARBA" id="ARBA00023170"/>
    </source>
</evidence>
<keyword evidence="5" id="KW-0716">Sensory transduction</keyword>
<dbReference type="SMART" id="SM00086">
    <property type="entry name" value="PAC"/>
    <property type="match status" value="1"/>
</dbReference>
<keyword evidence="6" id="KW-0285">Flavoprotein</keyword>
<feature type="domain" description="PAS" evidence="18">
    <location>
        <begin position="355"/>
        <end position="427"/>
    </location>
</feature>